<dbReference type="SUPFAM" id="SSF56672">
    <property type="entry name" value="DNA/RNA polymerases"/>
    <property type="match status" value="1"/>
</dbReference>
<dbReference type="InterPro" id="IPR036397">
    <property type="entry name" value="RNaseH_sf"/>
</dbReference>
<dbReference type="PANTHER" id="PTHR11439">
    <property type="entry name" value="GAG-POL-RELATED RETROTRANSPOSON"/>
    <property type="match status" value="1"/>
</dbReference>
<dbReference type="EMBL" id="JALLPJ020001242">
    <property type="protein sequence ID" value="KAL3773215.1"/>
    <property type="molecule type" value="Genomic_DNA"/>
</dbReference>
<feature type="region of interest" description="Disordered" evidence="1">
    <location>
        <begin position="1"/>
        <end position="54"/>
    </location>
</feature>
<feature type="region of interest" description="Disordered" evidence="1">
    <location>
        <begin position="107"/>
        <end position="154"/>
    </location>
</feature>
<sequence length="1553" mass="175794">MATELNLLQSFSTIHKNPSRSHFGSRPRKHSTNDNVQGQWPSQKAQPQGHKRATVLSNPTTTKIHPKTTEYPSLAVKMDPSTTKSLALTPSFAERDNETLLTSRFVELAASPPPPRTSSTDKSKKSSLAAFQDNRMVRLPSANAPSSPRSRPVRRYATMEVSERRGTAVIIPLPFSRRKTDGDLHPPQRNIIPVSSGARIDYSLGDMTIISHVIIPDDPQAAFNDVSRMKQHDFAFVKRTDGSWTYAILAHRYFDEDENEECMMIVMQPDGSTKTITERENGPVDTQCSRTMSGVKHHFQNLRELPVYLQKPVGGIGGDLAVTAMGDFVFNLEDDNGCVSTIRLPDSLYVPGLKFPLLCPQHWAQAANDNSPKPKGTIIINSDSDCQLFWNQRRHCKTVRHSSRTNTPTFWTAPGTIDYTAFEAVFHVHDPTSYLQRVVNSHMQTPPAEEEFVAEEEINKSKYHPASEGATADDDTVVTSNLDLNTINVEQPCPLHPMGNHKWGECRLHQVHPTDSFESLRYSAIPSDPTGIPDNLAADNDQAELMRWHHRLGHLPFPQLRALSERGEIPKRLIKVKPPFCAGCAFGGMTKQPSRHKGEKKHIFVATKPGEVVSIDQLESTELGFVAQAKGRLTLKRYRYATVFVDHYSRLKFIHFHDKLTGLETINAKRSFERFAAEHGVIIRHYHCDNGRFAEKLFLSSCQENGQRITFCGVNAHFQNGIAEKAIRDITETARKMLLHAKLRWPSAIDLSLWPYAMRYAVYVSNYTPVCDGKSRIELFANTEVGTSLKTFHTFGCPVFALNNELASGKSVPRWSPRARLGINLGPSPSHSRNVNLVLNTSTGLVSPQFHCKFDDFFETTRFNQAEASTAAPWRKQARLKPDEVEPTEMQPRDLSEAPIGSVSDSSSEDTSISTTENERADNQLDAPPSNLRTANEGANRPSSASSSGGISTRGRRRTLSRRMAESIEQRDFYGDQDMHYMASRAIAPPTSECDAFHDWHLDLQERMRQPIAFHAEMMGDIMYFNQALKQYDADEFVKAVVKEVDGHVKAKRWKLIKRSEVPKGHEPIPSVWAMRRKRNLTTNEVTKHKARLNLHGGKQQFGVNYFDTYAPVVTWFAIRLMIVFAVMFGWFLRQIDFIQAYPQAPIETDMYMELPQGIETRYGNSRDHVLQLVSNLYGQKQAGRVWNGYMVDKLVNDCEFQPSLIDECVFYKDDVIFIVYVDDGIFIGKDDNKISQILRQMQNSGLEIEDQGHPADYVGVNIKKSHDGTFNFTQRALIDTIIEECNVPGIYTKPVPAKSSIILHAFESSPDFDLDFNYRSIVGKLNYLTQTTRPDIMFAVHQVAKYSSCPKQEHGEAILYIVRYLMRTRDMGLKFKPDRSKGFENYCDADFSGNWKQSIAEFDPSTAKSRSGWITFYAGCPIIWNSKLQTQVALSTTEAEYIALSQSLRDVIPIMQLLDEMKSRGFEVICTSPHVFCKTFEDNSGALELARLPKLRPRTKHINVCYHHFREHVRKGLIKIFPIDTDDQIADTLTKPLAQNAFCRHRKHMCGQ</sequence>
<name>A0ABD3NB20_9STRA</name>
<feature type="compositionally biased region" description="Basic residues" evidence="1">
    <location>
        <begin position="17"/>
        <end position="30"/>
    </location>
</feature>
<dbReference type="Pfam" id="PF07727">
    <property type="entry name" value="RVT_2"/>
    <property type="match status" value="1"/>
</dbReference>
<accession>A0ABD3NB20</accession>
<feature type="compositionally biased region" description="Polar residues" evidence="1">
    <location>
        <begin position="33"/>
        <end position="46"/>
    </location>
</feature>
<keyword evidence="4" id="KW-1185">Reference proteome</keyword>
<dbReference type="PROSITE" id="PS50994">
    <property type="entry name" value="INTEGRASE"/>
    <property type="match status" value="1"/>
</dbReference>
<gene>
    <name evidence="3" type="ORF">ACHAWO_005054</name>
</gene>
<evidence type="ECO:0000256" key="1">
    <source>
        <dbReference type="SAM" id="MobiDB-lite"/>
    </source>
</evidence>
<feature type="compositionally biased region" description="Low complexity" evidence="1">
    <location>
        <begin position="902"/>
        <end position="916"/>
    </location>
</feature>
<dbReference type="InterPro" id="IPR012337">
    <property type="entry name" value="RNaseH-like_sf"/>
</dbReference>
<dbReference type="InterPro" id="IPR001584">
    <property type="entry name" value="Integrase_cat-core"/>
</dbReference>
<dbReference type="InterPro" id="IPR043502">
    <property type="entry name" value="DNA/RNA_pol_sf"/>
</dbReference>
<protein>
    <recommendedName>
        <fullName evidence="2">Integrase catalytic domain-containing protein</fullName>
    </recommendedName>
</protein>
<dbReference type="SUPFAM" id="SSF53098">
    <property type="entry name" value="Ribonuclease H-like"/>
    <property type="match status" value="1"/>
</dbReference>
<feature type="compositionally biased region" description="Polar residues" evidence="1">
    <location>
        <begin position="1"/>
        <end position="16"/>
    </location>
</feature>
<dbReference type="PANTHER" id="PTHR11439:SF467">
    <property type="entry name" value="INTEGRASE CATALYTIC DOMAIN-CONTAINING PROTEIN"/>
    <property type="match status" value="1"/>
</dbReference>
<dbReference type="Gene3D" id="3.30.420.10">
    <property type="entry name" value="Ribonuclease H-like superfamily/Ribonuclease H"/>
    <property type="match status" value="1"/>
</dbReference>
<feature type="region of interest" description="Disordered" evidence="1">
    <location>
        <begin position="866"/>
        <end position="967"/>
    </location>
</feature>
<evidence type="ECO:0000313" key="3">
    <source>
        <dbReference type="EMBL" id="KAL3773215.1"/>
    </source>
</evidence>
<dbReference type="CDD" id="cd09272">
    <property type="entry name" value="RNase_HI_RT_Ty1"/>
    <property type="match status" value="1"/>
</dbReference>
<organism evidence="3 4">
    <name type="scientific">Cyclotella atomus</name>
    <dbReference type="NCBI Taxonomy" id="382360"/>
    <lineage>
        <taxon>Eukaryota</taxon>
        <taxon>Sar</taxon>
        <taxon>Stramenopiles</taxon>
        <taxon>Ochrophyta</taxon>
        <taxon>Bacillariophyta</taxon>
        <taxon>Coscinodiscophyceae</taxon>
        <taxon>Thalassiosirophycidae</taxon>
        <taxon>Stephanodiscales</taxon>
        <taxon>Stephanodiscaceae</taxon>
        <taxon>Cyclotella</taxon>
    </lineage>
</organism>
<comment type="caution">
    <text evidence="3">The sequence shown here is derived from an EMBL/GenBank/DDBJ whole genome shotgun (WGS) entry which is preliminary data.</text>
</comment>
<feature type="compositionally biased region" description="Low complexity" evidence="1">
    <location>
        <begin position="140"/>
        <end position="150"/>
    </location>
</feature>
<proteinExistence type="predicted"/>
<dbReference type="InterPro" id="IPR013103">
    <property type="entry name" value="RVT_2"/>
</dbReference>
<feature type="compositionally biased region" description="Low complexity" evidence="1">
    <location>
        <begin position="941"/>
        <end position="953"/>
    </location>
</feature>
<feature type="domain" description="Integrase catalytic" evidence="2">
    <location>
        <begin position="605"/>
        <end position="777"/>
    </location>
</feature>
<evidence type="ECO:0000313" key="4">
    <source>
        <dbReference type="Proteomes" id="UP001530400"/>
    </source>
</evidence>
<dbReference type="Proteomes" id="UP001530400">
    <property type="component" value="Unassembled WGS sequence"/>
</dbReference>
<evidence type="ECO:0000259" key="2">
    <source>
        <dbReference type="PROSITE" id="PS50994"/>
    </source>
</evidence>
<reference evidence="3 4" key="1">
    <citation type="submission" date="2024-10" db="EMBL/GenBank/DDBJ databases">
        <title>Updated reference genomes for cyclostephanoid diatoms.</title>
        <authorList>
            <person name="Roberts W.R."/>
            <person name="Alverson A.J."/>
        </authorList>
    </citation>
    <scope>NUCLEOTIDE SEQUENCE [LARGE SCALE GENOMIC DNA]</scope>
    <source>
        <strain evidence="3 4">AJA010-31</strain>
    </source>
</reference>